<proteinExistence type="inferred from homology"/>
<dbReference type="Pfam" id="PF01312">
    <property type="entry name" value="Bac_export_2"/>
    <property type="match status" value="1"/>
</dbReference>
<evidence type="ECO:0000256" key="1">
    <source>
        <dbReference type="ARBA" id="ARBA00010690"/>
    </source>
</evidence>
<sequence>MSQDKRQRQRAAVLRYDTQEPAPKIVAKGYGVQAENIIRTARENGVFIHESPELVDLLMQVDMDQHIPPQLYVAIAELLAWLYQLESEAGATDSNTPGT</sequence>
<dbReference type="GO" id="GO:0009306">
    <property type="term" value="P:protein secretion"/>
    <property type="evidence" value="ECO:0007669"/>
    <property type="project" value="InterPro"/>
</dbReference>
<dbReference type="InterPro" id="IPR029025">
    <property type="entry name" value="T3SS_substrate_exporter_C"/>
</dbReference>
<protein>
    <recommendedName>
        <fullName evidence="4">Flagellar biosynthesis protein FlhB</fullName>
    </recommendedName>
</protein>
<evidence type="ECO:0000313" key="3">
    <source>
        <dbReference type="Proteomes" id="UP000245212"/>
    </source>
</evidence>
<keyword evidence="3" id="KW-1185">Reference proteome</keyword>
<reference evidence="3" key="1">
    <citation type="submission" date="2018-05" db="EMBL/GenBank/DDBJ databases">
        <authorList>
            <person name="Li Y."/>
        </authorList>
    </citation>
    <scope>NUCLEOTIDE SEQUENCE [LARGE SCALE GENOMIC DNA]</scope>
    <source>
        <strain evidence="3">3d-2-2</strain>
    </source>
</reference>
<dbReference type="Gene3D" id="3.40.1690.10">
    <property type="entry name" value="secretion proteins EscU"/>
    <property type="match status" value="1"/>
</dbReference>
<organism evidence="2 3">
    <name type="scientific">Corticimicrobacter populi</name>
    <dbReference type="NCBI Taxonomy" id="2175229"/>
    <lineage>
        <taxon>Bacteria</taxon>
        <taxon>Pseudomonadati</taxon>
        <taxon>Pseudomonadota</taxon>
        <taxon>Betaproteobacteria</taxon>
        <taxon>Burkholderiales</taxon>
        <taxon>Alcaligenaceae</taxon>
        <taxon>Corticimicrobacter</taxon>
    </lineage>
</organism>
<evidence type="ECO:0008006" key="4">
    <source>
        <dbReference type="Google" id="ProtNLM"/>
    </source>
</evidence>
<dbReference type="SUPFAM" id="SSF160544">
    <property type="entry name" value="EscU C-terminal domain-like"/>
    <property type="match status" value="1"/>
</dbReference>
<dbReference type="RefSeq" id="WP_109063026.1">
    <property type="nucleotide sequence ID" value="NZ_QETA01000008.1"/>
</dbReference>
<comment type="caution">
    <text evidence="2">The sequence shown here is derived from an EMBL/GenBank/DDBJ whole genome shotgun (WGS) entry which is preliminary data.</text>
</comment>
<name>A0A2V1JXT7_9BURK</name>
<dbReference type="EMBL" id="QETA01000008">
    <property type="protein sequence ID" value="PWF21219.1"/>
    <property type="molecule type" value="Genomic_DNA"/>
</dbReference>
<accession>A0A2V1JXT7</accession>
<comment type="similarity">
    <text evidence="1">Belongs to the type III secretion exporter family.</text>
</comment>
<dbReference type="PANTHER" id="PTHR30531">
    <property type="entry name" value="FLAGELLAR BIOSYNTHETIC PROTEIN FLHB"/>
    <property type="match status" value="1"/>
</dbReference>
<dbReference type="PANTHER" id="PTHR30531:SF12">
    <property type="entry name" value="FLAGELLAR BIOSYNTHETIC PROTEIN FLHB"/>
    <property type="match status" value="1"/>
</dbReference>
<dbReference type="Proteomes" id="UP000245212">
    <property type="component" value="Unassembled WGS sequence"/>
</dbReference>
<evidence type="ECO:0000313" key="2">
    <source>
        <dbReference type="EMBL" id="PWF21219.1"/>
    </source>
</evidence>
<dbReference type="AlphaFoldDB" id="A0A2V1JXT7"/>
<gene>
    <name evidence="2" type="ORF">DD235_15485</name>
</gene>
<dbReference type="GO" id="GO:0005886">
    <property type="term" value="C:plasma membrane"/>
    <property type="evidence" value="ECO:0007669"/>
    <property type="project" value="TreeGrafter"/>
</dbReference>
<dbReference type="InterPro" id="IPR006135">
    <property type="entry name" value="T3SS_substrate_exporter"/>
</dbReference>